<dbReference type="PROSITE" id="PS50824">
    <property type="entry name" value="DAPIN"/>
    <property type="match status" value="1"/>
</dbReference>
<name>A0A3P9CW39_9CICH</name>
<evidence type="ECO:0000313" key="3">
    <source>
        <dbReference type="Ensembl" id="ENSMZEP00005026036.1"/>
    </source>
</evidence>
<dbReference type="InterPro" id="IPR003877">
    <property type="entry name" value="SPRY_dom"/>
</dbReference>
<dbReference type="InterPro" id="IPR003879">
    <property type="entry name" value="Butyrophylin_SPRY"/>
</dbReference>
<dbReference type="SMART" id="SM01289">
    <property type="entry name" value="PYRIN"/>
    <property type="match status" value="1"/>
</dbReference>
<dbReference type="Gene3D" id="1.10.533.10">
    <property type="entry name" value="Death Domain, Fas"/>
    <property type="match status" value="1"/>
</dbReference>
<dbReference type="PANTHER" id="PTHR24103">
    <property type="entry name" value="E3 UBIQUITIN-PROTEIN LIGASE TRIM"/>
    <property type="match status" value="1"/>
</dbReference>
<feature type="domain" description="B30.2/SPRY" evidence="1">
    <location>
        <begin position="79"/>
        <end position="274"/>
    </location>
</feature>
<dbReference type="Gene3D" id="2.60.120.920">
    <property type="match status" value="1"/>
</dbReference>
<dbReference type="InterPro" id="IPR043136">
    <property type="entry name" value="B30.2/SPRY_sf"/>
</dbReference>
<dbReference type="CDD" id="cd08321">
    <property type="entry name" value="Pyrin_ASC-like"/>
    <property type="match status" value="1"/>
</dbReference>
<protein>
    <recommendedName>
        <fullName evidence="5">Pyrin domain-containing protein</fullName>
    </recommendedName>
</protein>
<sequence length="274" mass="31125">MTSTKEALWRTLEHLTAEQFKNFKWFLKEGDMENGFPAIPEARLEGADRLDTIDLMVQKYRCPGAVQKTMKILRKINRNDLVQDLSNQSNEGKNMKMDVTLDPDTAHPNLILSEDGKQVRCGDITQTLPNNPERFDRAINVVGNQSFSSESFYYEVQVKEKTSWDLGVVKESINRKGSMYVSPKNGFWIICLRAGEYKASRVHLSSFFKHLLPPADHVLLACRVGGIQTATATILTLHAASRRKTHSNAGVVFLHLDSVVSQRRVFHHPRSHTF</sequence>
<dbReference type="InterPro" id="IPR006574">
    <property type="entry name" value="PRY"/>
</dbReference>
<evidence type="ECO:0000313" key="4">
    <source>
        <dbReference type="Proteomes" id="UP000265160"/>
    </source>
</evidence>
<dbReference type="PRINTS" id="PR01407">
    <property type="entry name" value="BUTYPHLNCDUF"/>
</dbReference>
<evidence type="ECO:0008006" key="5">
    <source>
        <dbReference type="Google" id="ProtNLM"/>
    </source>
</evidence>
<proteinExistence type="predicted"/>
<dbReference type="InterPro" id="IPR011029">
    <property type="entry name" value="DEATH-like_dom_sf"/>
</dbReference>
<dbReference type="Pfam" id="PF02758">
    <property type="entry name" value="PYRIN"/>
    <property type="match status" value="1"/>
</dbReference>
<dbReference type="GeneTree" id="ENSGT01040000240400"/>
<reference evidence="3" key="2">
    <citation type="submission" date="2025-08" db="UniProtKB">
        <authorList>
            <consortium name="Ensembl"/>
        </authorList>
    </citation>
    <scope>IDENTIFICATION</scope>
</reference>
<dbReference type="InterPro" id="IPR013320">
    <property type="entry name" value="ConA-like_dom_sf"/>
</dbReference>
<dbReference type="InterPro" id="IPR050143">
    <property type="entry name" value="TRIM/RBCC"/>
</dbReference>
<evidence type="ECO:0000259" key="1">
    <source>
        <dbReference type="PROSITE" id="PS50188"/>
    </source>
</evidence>
<dbReference type="SMART" id="SM00589">
    <property type="entry name" value="PRY"/>
    <property type="match status" value="1"/>
</dbReference>
<keyword evidence="4" id="KW-1185">Reference proteome</keyword>
<dbReference type="Pfam" id="PF00622">
    <property type="entry name" value="SPRY"/>
    <property type="match status" value="1"/>
</dbReference>
<dbReference type="CDD" id="cd13733">
    <property type="entry name" value="SPRY_PRY_C-I_1"/>
    <property type="match status" value="1"/>
</dbReference>
<dbReference type="SUPFAM" id="SSF47986">
    <property type="entry name" value="DEATH domain"/>
    <property type="match status" value="1"/>
</dbReference>
<reference evidence="3" key="3">
    <citation type="submission" date="2025-09" db="UniProtKB">
        <authorList>
            <consortium name="Ensembl"/>
        </authorList>
    </citation>
    <scope>IDENTIFICATION</scope>
</reference>
<evidence type="ECO:0000259" key="2">
    <source>
        <dbReference type="PROSITE" id="PS50824"/>
    </source>
</evidence>
<dbReference type="PROSITE" id="PS50188">
    <property type="entry name" value="B302_SPRY"/>
    <property type="match status" value="1"/>
</dbReference>
<dbReference type="Pfam" id="PF13765">
    <property type="entry name" value="PRY"/>
    <property type="match status" value="1"/>
</dbReference>
<dbReference type="Ensembl" id="ENSMZET00005026875.1">
    <property type="protein sequence ID" value="ENSMZEP00005026036.1"/>
    <property type="gene ID" value="ENSMZEG00005019416.1"/>
</dbReference>
<dbReference type="Proteomes" id="UP000265160">
    <property type="component" value="LG17"/>
</dbReference>
<dbReference type="SUPFAM" id="SSF49899">
    <property type="entry name" value="Concanavalin A-like lectins/glucanases"/>
    <property type="match status" value="1"/>
</dbReference>
<dbReference type="InterPro" id="IPR001870">
    <property type="entry name" value="B30.2/SPRY"/>
</dbReference>
<dbReference type="InterPro" id="IPR004020">
    <property type="entry name" value="DAPIN"/>
</dbReference>
<accession>A0A3P9CW39</accession>
<dbReference type="AlphaFoldDB" id="A0A3P9CW39"/>
<feature type="domain" description="Pyrin" evidence="2">
    <location>
        <begin position="1"/>
        <end position="91"/>
    </location>
</feature>
<reference evidence="3 4" key="1">
    <citation type="journal article" date="2014" name="Nature">
        <title>The genomic substrate for adaptive radiation in African cichlid fish.</title>
        <authorList>
            <person name="Brawand D."/>
            <person name="Wagner C.E."/>
            <person name="Li Y.I."/>
            <person name="Malinsky M."/>
            <person name="Keller I."/>
            <person name="Fan S."/>
            <person name="Simakov O."/>
            <person name="Ng A.Y."/>
            <person name="Lim Z.W."/>
            <person name="Bezault E."/>
            <person name="Turner-Maier J."/>
            <person name="Johnson J."/>
            <person name="Alcazar R."/>
            <person name="Noh H.J."/>
            <person name="Russell P."/>
            <person name="Aken B."/>
            <person name="Alfoldi J."/>
            <person name="Amemiya C."/>
            <person name="Azzouzi N."/>
            <person name="Baroiller J.F."/>
            <person name="Barloy-Hubler F."/>
            <person name="Berlin A."/>
            <person name="Bloomquist R."/>
            <person name="Carleton K.L."/>
            <person name="Conte M.A."/>
            <person name="D'Cotta H."/>
            <person name="Eshel O."/>
            <person name="Gaffney L."/>
            <person name="Galibert F."/>
            <person name="Gante H.F."/>
            <person name="Gnerre S."/>
            <person name="Greuter L."/>
            <person name="Guyon R."/>
            <person name="Haddad N.S."/>
            <person name="Haerty W."/>
            <person name="Harris R.M."/>
            <person name="Hofmann H.A."/>
            <person name="Hourlier T."/>
            <person name="Hulata G."/>
            <person name="Jaffe D.B."/>
            <person name="Lara M."/>
            <person name="Lee A.P."/>
            <person name="MacCallum I."/>
            <person name="Mwaiko S."/>
            <person name="Nikaido M."/>
            <person name="Nishihara H."/>
            <person name="Ozouf-Costaz C."/>
            <person name="Penman D.J."/>
            <person name="Przybylski D."/>
            <person name="Rakotomanga M."/>
            <person name="Renn S.C.P."/>
            <person name="Ribeiro F.J."/>
            <person name="Ron M."/>
            <person name="Salzburger W."/>
            <person name="Sanchez-Pulido L."/>
            <person name="Santos M.E."/>
            <person name="Searle S."/>
            <person name="Sharpe T."/>
            <person name="Swofford R."/>
            <person name="Tan F.J."/>
            <person name="Williams L."/>
            <person name="Young S."/>
            <person name="Yin S."/>
            <person name="Okada N."/>
            <person name="Kocher T.D."/>
            <person name="Miska E.A."/>
            <person name="Lander E.S."/>
            <person name="Venkatesh B."/>
            <person name="Fernald R.D."/>
            <person name="Meyer A."/>
            <person name="Ponting C.P."/>
            <person name="Streelman J.T."/>
            <person name="Lindblad-Toh K."/>
            <person name="Seehausen O."/>
            <person name="Di Palma F."/>
        </authorList>
    </citation>
    <scope>NUCLEOTIDE SEQUENCE</scope>
</reference>
<organism evidence="3 4">
    <name type="scientific">Maylandia zebra</name>
    <name type="common">zebra mbuna</name>
    <dbReference type="NCBI Taxonomy" id="106582"/>
    <lineage>
        <taxon>Eukaryota</taxon>
        <taxon>Metazoa</taxon>
        <taxon>Chordata</taxon>
        <taxon>Craniata</taxon>
        <taxon>Vertebrata</taxon>
        <taxon>Euteleostomi</taxon>
        <taxon>Actinopterygii</taxon>
        <taxon>Neopterygii</taxon>
        <taxon>Teleostei</taxon>
        <taxon>Neoteleostei</taxon>
        <taxon>Acanthomorphata</taxon>
        <taxon>Ovalentaria</taxon>
        <taxon>Cichlomorphae</taxon>
        <taxon>Cichliformes</taxon>
        <taxon>Cichlidae</taxon>
        <taxon>African cichlids</taxon>
        <taxon>Pseudocrenilabrinae</taxon>
        <taxon>Haplochromini</taxon>
        <taxon>Maylandia</taxon>
        <taxon>Maylandia zebra complex</taxon>
    </lineage>
</organism>